<keyword evidence="2" id="KW-0479">Metal-binding</keyword>
<keyword evidence="5" id="KW-0238">DNA-binding</keyword>
<evidence type="ECO:0000256" key="8">
    <source>
        <dbReference type="SAM" id="MobiDB-lite"/>
    </source>
</evidence>
<dbReference type="Pfam" id="PF00172">
    <property type="entry name" value="Zn_clus"/>
    <property type="match status" value="1"/>
</dbReference>
<evidence type="ECO:0000313" key="10">
    <source>
        <dbReference type="EMBL" id="OXG26662.1"/>
    </source>
</evidence>
<feature type="compositionally biased region" description="Low complexity" evidence="8">
    <location>
        <begin position="236"/>
        <end position="251"/>
    </location>
</feature>
<feature type="compositionally biased region" description="Low complexity" evidence="8">
    <location>
        <begin position="350"/>
        <end position="360"/>
    </location>
</feature>
<comment type="caution">
    <text evidence="10">The sequence shown here is derived from an EMBL/GenBank/DDBJ whole genome shotgun (WGS) entry which is preliminary data.</text>
</comment>
<dbReference type="CDD" id="cd12148">
    <property type="entry name" value="fungal_TF_MHR"/>
    <property type="match status" value="1"/>
</dbReference>
<feature type="compositionally biased region" description="Polar residues" evidence="8">
    <location>
        <begin position="262"/>
        <end position="271"/>
    </location>
</feature>
<dbReference type="InterPro" id="IPR001138">
    <property type="entry name" value="Zn2Cys6_DnaBD"/>
</dbReference>
<dbReference type="GO" id="GO:0000976">
    <property type="term" value="F:transcription cis-regulatory region binding"/>
    <property type="evidence" value="ECO:0007669"/>
    <property type="project" value="TreeGrafter"/>
</dbReference>
<evidence type="ECO:0000256" key="2">
    <source>
        <dbReference type="ARBA" id="ARBA00022723"/>
    </source>
</evidence>
<keyword evidence="4" id="KW-0805">Transcription regulation</keyword>
<feature type="compositionally biased region" description="Low complexity" evidence="8">
    <location>
        <begin position="840"/>
        <end position="862"/>
    </location>
</feature>
<evidence type="ECO:0000259" key="9">
    <source>
        <dbReference type="PROSITE" id="PS50048"/>
    </source>
</evidence>
<keyword evidence="3" id="KW-0862">Zinc</keyword>
<accession>A0A854QID9</accession>
<evidence type="ECO:0000256" key="5">
    <source>
        <dbReference type="ARBA" id="ARBA00023125"/>
    </source>
</evidence>
<dbReference type="SMART" id="SM00906">
    <property type="entry name" value="Fungal_trans"/>
    <property type="match status" value="1"/>
</dbReference>
<dbReference type="Pfam" id="PF04082">
    <property type="entry name" value="Fungal_trans"/>
    <property type="match status" value="1"/>
</dbReference>
<feature type="compositionally biased region" description="Low complexity" evidence="8">
    <location>
        <begin position="276"/>
        <end position="286"/>
    </location>
</feature>
<comment type="subcellular location">
    <subcellularLocation>
        <location evidence="1">Nucleus</location>
    </subcellularLocation>
</comment>
<evidence type="ECO:0000256" key="3">
    <source>
        <dbReference type="ARBA" id="ARBA00022833"/>
    </source>
</evidence>
<dbReference type="PROSITE" id="PS00463">
    <property type="entry name" value="ZN2_CY6_FUNGAL_1"/>
    <property type="match status" value="1"/>
</dbReference>
<reference evidence="10 11" key="1">
    <citation type="submission" date="2017-06" db="EMBL/GenBank/DDBJ databases">
        <title>Global population genomics of the pathogenic fungus Cryptococcus neoformans var. grubii.</title>
        <authorList>
            <person name="Cuomo C."/>
            <person name="Litvintseva A."/>
            <person name="Chen Y."/>
            <person name="Young S."/>
            <person name="Zeng Q."/>
            <person name="Chapman S."/>
            <person name="Gujja S."/>
            <person name="Saif S."/>
            <person name="Birren B."/>
        </authorList>
    </citation>
    <scope>NUCLEOTIDE SEQUENCE [LARGE SCALE GENOMIC DNA]</scope>
    <source>
        <strain evidence="10 11">Tu259-1</strain>
    </source>
</reference>
<evidence type="ECO:0000256" key="4">
    <source>
        <dbReference type="ARBA" id="ARBA00023015"/>
    </source>
</evidence>
<organism evidence="10 11">
    <name type="scientific">Cryptococcus neoformans Tu259-1</name>
    <dbReference type="NCBI Taxonomy" id="1230072"/>
    <lineage>
        <taxon>Eukaryota</taxon>
        <taxon>Fungi</taxon>
        <taxon>Dikarya</taxon>
        <taxon>Basidiomycota</taxon>
        <taxon>Agaricomycotina</taxon>
        <taxon>Tremellomycetes</taxon>
        <taxon>Tremellales</taxon>
        <taxon>Cryptococcaceae</taxon>
        <taxon>Cryptococcus</taxon>
        <taxon>Cryptococcus neoformans species complex</taxon>
    </lineage>
</organism>
<evidence type="ECO:0000256" key="6">
    <source>
        <dbReference type="ARBA" id="ARBA00023163"/>
    </source>
</evidence>
<name>A0A854QID9_CRYNE</name>
<dbReference type="OrthoDB" id="3163292at2759"/>
<feature type="region of interest" description="Disordered" evidence="8">
    <location>
        <begin position="196"/>
        <end position="327"/>
    </location>
</feature>
<feature type="compositionally biased region" description="Polar residues" evidence="8">
    <location>
        <begin position="987"/>
        <end position="1002"/>
    </location>
</feature>
<feature type="compositionally biased region" description="Low complexity" evidence="8">
    <location>
        <begin position="63"/>
        <end position="75"/>
    </location>
</feature>
<dbReference type="AlphaFoldDB" id="A0A854QID9"/>
<dbReference type="InterPro" id="IPR036864">
    <property type="entry name" value="Zn2-C6_fun-type_DNA-bd_sf"/>
</dbReference>
<feature type="region of interest" description="Disordered" evidence="8">
    <location>
        <begin position="339"/>
        <end position="375"/>
    </location>
</feature>
<feature type="compositionally biased region" description="Basic and acidic residues" evidence="8">
    <location>
        <begin position="30"/>
        <end position="52"/>
    </location>
</feature>
<proteinExistence type="predicted"/>
<feature type="region of interest" description="Disordered" evidence="8">
    <location>
        <begin position="965"/>
        <end position="1002"/>
    </location>
</feature>
<dbReference type="GO" id="GO:0008270">
    <property type="term" value="F:zinc ion binding"/>
    <property type="evidence" value="ECO:0007669"/>
    <property type="project" value="InterPro"/>
</dbReference>
<dbReference type="EMBL" id="AMKT01000024">
    <property type="protein sequence ID" value="OXG26662.1"/>
    <property type="molecule type" value="Genomic_DNA"/>
</dbReference>
<feature type="compositionally biased region" description="Basic and acidic residues" evidence="8">
    <location>
        <begin position="302"/>
        <end position="319"/>
    </location>
</feature>
<feature type="region of interest" description="Disordered" evidence="8">
    <location>
        <begin position="138"/>
        <end position="157"/>
    </location>
</feature>
<dbReference type="InterPro" id="IPR051089">
    <property type="entry name" value="prtT"/>
</dbReference>
<evidence type="ECO:0000256" key="1">
    <source>
        <dbReference type="ARBA" id="ARBA00004123"/>
    </source>
</evidence>
<evidence type="ECO:0000256" key="7">
    <source>
        <dbReference type="ARBA" id="ARBA00023242"/>
    </source>
</evidence>
<dbReference type="CDD" id="cd00067">
    <property type="entry name" value="GAL4"/>
    <property type="match status" value="1"/>
</dbReference>
<dbReference type="SUPFAM" id="SSF57701">
    <property type="entry name" value="Zn2/Cys6 DNA-binding domain"/>
    <property type="match status" value="1"/>
</dbReference>
<dbReference type="GO" id="GO:0006351">
    <property type="term" value="P:DNA-templated transcription"/>
    <property type="evidence" value="ECO:0007669"/>
    <property type="project" value="InterPro"/>
</dbReference>
<dbReference type="Proteomes" id="UP000199727">
    <property type="component" value="Unassembled WGS sequence"/>
</dbReference>
<dbReference type="PROSITE" id="PS50048">
    <property type="entry name" value="ZN2_CY6_FUNGAL_2"/>
    <property type="match status" value="1"/>
</dbReference>
<dbReference type="InterPro" id="IPR007219">
    <property type="entry name" value="XnlR_reg_dom"/>
</dbReference>
<feature type="region of interest" description="Disordered" evidence="8">
    <location>
        <begin position="1"/>
        <end position="110"/>
    </location>
</feature>
<keyword evidence="7" id="KW-0539">Nucleus</keyword>
<feature type="compositionally biased region" description="Pro residues" evidence="8">
    <location>
        <begin position="220"/>
        <end position="232"/>
    </location>
</feature>
<dbReference type="PANTHER" id="PTHR31845">
    <property type="entry name" value="FINGER DOMAIN PROTEIN, PUTATIVE-RELATED"/>
    <property type="match status" value="1"/>
</dbReference>
<dbReference type="Gene3D" id="4.10.240.10">
    <property type="entry name" value="Zn(2)-C6 fungal-type DNA-binding domain"/>
    <property type="match status" value="1"/>
</dbReference>
<dbReference type="SMART" id="SM00066">
    <property type="entry name" value="GAL4"/>
    <property type="match status" value="1"/>
</dbReference>
<feature type="compositionally biased region" description="Pro residues" evidence="8">
    <location>
        <begin position="11"/>
        <end position="22"/>
    </location>
</feature>
<feature type="domain" description="Zn(2)-C6 fungal-type" evidence="9">
    <location>
        <begin position="110"/>
        <end position="139"/>
    </location>
</feature>
<gene>
    <name evidence="10" type="ORF">C361_01423</name>
</gene>
<feature type="region of interest" description="Disordered" evidence="8">
    <location>
        <begin position="823"/>
        <end position="871"/>
    </location>
</feature>
<keyword evidence="6" id="KW-0804">Transcription</keyword>
<protein>
    <recommendedName>
        <fullName evidence="9">Zn(2)-C6 fungal-type domain-containing protein</fullName>
    </recommendedName>
</protein>
<evidence type="ECO:0000313" key="11">
    <source>
        <dbReference type="Proteomes" id="UP000199727"/>
    </source>
</evidence>
<dbReference type="GO" id="GO:0000981">
    <property type="term" value="F:DNA-binding transcription factor activity, RNA polymerase II-specific"/>
    <property type="evidence" value="ECO:0007669"/>
    <property type="project" value="InterPro"/>
</dbReference>
<dbReference type="GO" id="GO:0005634">
    <property type="term" value="C:nucleus"/>
    <property type="evidence" value="ECO:0007669"/>
    <property type="project" value="UniProtKB-SubCell"/>
</dbReference>
<sequence>MDYYTGDPRPPRFSYPPQPPSPQSRTRPYSPEKRSAYDDSDYHRRSEYDNHSSKVPQKRTAETESSSSQQAAARSQPKARTESSSSSTKPNLKKEAGGSDQQGPRRAAQACLRCRKQKLKCIGGWPCNRCTKSKNICDFGRPGMGPPAREGGTSEANARLEQLESSVANLLAGLAGSSSNNYPNPEVFHTFDPAQRRAESISEQGNPPFPPSAPGQWNPSIPPPTHVRPLDPPRVGAAAMPIGAPGASASPDDPTAQHHVRFTSSPHQTFIQHGYSPSNFSSNGTGPSPGSGIGSYDSNGIRSERKKAGGKRQKAEERLATATDQDFDEAPFKPLVYQPSVWDNRESSRRNSPQPSQSSASRDEPGPGYYARRFMRDRDDPVNTEIVEPRMAETLFNFFIDHCHPFLPVVNVALDDAFNTIRQSPFLTSAILAVAARFYIRYTSRNPDSFPTLDPSVPPRLANLAEAHLANTLLRKQHALSDVQAVMLLAAWGLESGGRGPDAWVVTGHAARIARRLGVHKILAQAAEAARITRPETEEWSKLEAFMPQWRTWLCWFCFDGFLSLGFGRPQSTQFETVDEQGFLQIRLNQTPPRPGTTPSMSLYGDVYIAGQVQLTQIGRDLINWGEMLADPKGASWADPRRAQIFHGKELSVKNMFKELNGRLDEWCKLWIWNVGSPYSLYLGSSARIARLQADHMRLCLNSFALKSSPDEDDFVAECLKKALNAAMTTIQTHYESSQTDLALSFATDYLTITLAQAAIFLVRIAQAESSVQTILKIEPSVIAHYLKMSTDLLQTGELSETRLSTYLAKTIRDIARAAGINGLGPRDSAEDSGWESRPQSAHGSGASAAGALSGSGQATGALGDGADSVPPPDLAFDMDTFLQFESQLDLGYLLGLPGDSGAFSAAIGTGQGGQNGNGVDSSGGTQGVQGVLDAAGEVFNEFGFGMAGMAMGYGGLPLLPSPAPAAASVPGGGQQQHSASGGEWNMNGSAVSQEQETGMRM</sequence>
<dbReference type="PANTHER" id="PTHR31845:SF34">
    <property type="entry name" value="TRANSCRIPTIONAL ACTIVATOR OF PROTEASES PRTT"/>
    <property type="match status" value="1"/>
</dbReference>